<feature type="region of interest" description="Disordered" evidence="1">
    <location>
        <begin position="282"/>
        <end position="334"/>
    </location>
</feature>
<evidence type="ECO:0008006" key="5">
    <source>
        <dbReference type="Google" id="ProtNLM"/>
    </source>
</evidence>
<keyword evidence="2" id="KW-0812">Transmembrane</keyword>
<feature type="region of interest" description="Disordered" evidence="1">
    <location>
        <begin position="202"/>
        <end position="221"/>
    </location>
</feature>
<dbReference type="Proteomes" id="UP001148614">
    <property type="component" value="Unassembled WGS sequence"/>
</dbReference>
<evidence type="ECO:0000256" key="1">
    <source>
        <dbReference type="SAM" id="MobiDB-lite"/>
    </source>
</evidence>
<comment type="caution">
    <text evidence="3">The sequence shown here is derived from an EMBL/GenBank/DDBJ whole genome shotgun (WGS) entry which is preliminary data.</text>
</comment>
<evidence type="ECO:0000256" key="2">
    <source>
        <dbReference type="SAM" id="Phobius"/>
    </source>
</evidence>
<evidence type="ECO:0000313" key="3">
    <source>
        <dbReference type="EMBL" id="KAJ3578566.1"/>
    </source>
</evidence>
<protein>
    <recommendedName>
        <fullName evidence="5">Mid2 domain-containing protein</fullName>
    </recommendedName>
</protein>
<sequence length="334" mass="35085">MVKNIGALTTVWTAPPSCTRQFELPNTDFGLEAGLVLGYDCSSTETTQCYTESSVLGTDTSPKITNTSTICSLETSYFTVPASGCYPSNGPYDSLGYYSPGLACPSGYTTACLSISGGSYDYQFDFTIKDGETAAGCCPSNFKCGSNAQSQNCIYSITNTAAYKIWCSSILSSIVPYEIPTLSVGHRAGLIDGPTTYTITSDLPTSASNSHDTLTTPEPTQTMITETSRSISQGAKIGIGVGVAFGGLAAIGFLAWVVLAIRRAKREGPRDTVRPALGIYGQDKHEMPGQQSWANELSTGDGPPLGIDEQISSRAGGNMARGQHLAGSQPCELG</sequence>
<proteinExistence type="predicted"/>
<keyword evidence="2" id="KW-0472">Membrane</keyword>
<reference evidence="3" key="1">
    <citation type="submission" date="2022-07" db="EMBL/GenBank/DDBJ databases">
        <title>Genome Sequence of Xylaria arbuscula.</title>
        <authorList>
            <person name="Buettner E."/>
        </authorList>
    </citation>
    <scope>NUCLEOTIDE SEQUENCE</scope>
    <source>
        <strain evidence="3">VT107</strain>
    </source>
</reference>
<feature type="compositionally biased region" description="Polar residues" evidence="1">
    <location>
        <begin position="289"/>
        <end position="298"/>
    </location>
</feature>
<gene>
    <name evidence="3" type="ORF">NPX13_g1997</name>
</gene>
<dbReference type="AlphaFoldDB" id="A0A9W8NJZ7"/>
<feature type="transmembrane region" description="Helical" evidence="2">
    <location>
        <begin position="237"/>
        <end position="261"/>
    </location>
</feature>
<evidence type="ECO:0000313" key="4">
    <source>
        <dbReference type="Proteomes" id="UP001148614"/>
    </source>
</evidence>
<organism evidence="3 4">
    <name type="scientific">Xylaria arbuscula</name>
    <dbReference type="NCBI Taxonomy" id="114810"/>
    <lineage>
        <taxon>Eukaryota</taxon>
        <taxon>Fungi</taxon>
        <taxon>Dikarya</taxon>
        <taxon>Ascomycota</taxon>
        <taxon>Pezizomycotina</taxon>
        <taxon>Sordariomycetes</taxon>
        <taxon>Xylariomycetidae</taxon>
        <taxon>Xylariales</taxon>
        <taxon>Xylariaceae</taxon>
        <taxon>Xylaria</taxon>
    </lineage>
</organism>
<accession>A0A9W8NJZ7</accession>
<dbReference type="EMBL" id="JANPWZ010000197">
    <property type="protein sequence ID" value="KAJ3578566.1"/>
    <property type="molecule type" value="Genomic_DNA"/>
</dbReference>
<keyword evidence="4" id="KW-1185">Reference proteome</keyword>
<name>A0A9W8NJZ7_9PEZI</name>
<keyword evidence="2" id="KW-1133">Transmembrane helix</keyword>